<organism evidence="4 5">
    <name type="scientific">Meloidogyne enterolobii</name>
    <name type="common">Root-knot nematode worm</name>
    <name type="synonym">Meloidogyne mayaguensis</name>
    <dbReference type="NCBI Taxonomy" id="390850"/>
    <lineage>
        <taxon>Eukaryota</taxon>
        <taxon>Metazoa</taxon>
        <taxon>Ecdysozoa</taxon>
        <taxon>Nematoda</taxon>
        <taxon>Chromadorea</taxon>
        <taxon>Rhabditida</taxon>
        <taxon>Tylenchina</taxon>
        <taxon>Tylenchomorpha</taxon>
        <taxon>Tylenchoidea</taxon>
        <taxon>Meloidogynidae</taxon>
        <taxon>Meloidogyninae</taxon>
        <taxon>Meloidogyne</taxon>
    </lineage>
</organism>
<dbReference type="OrthoDB" id="6140706at2759"/>
<feature type="region of interest" description="Disordered" evidence="2">
    <location>
        <begin position="858"/>
        <end position="878"/>
    </location>
</feature>
<evidence type="ECO:0000313" key="4">
    <source>
        <dbReference type="EMBL" id="CAD2161708.1"/>
    </source>
</evidence>
<dbReference type="EMBL" id="CAJEWN010000087">
    <property type="protein sequence ID" value="CAD2161708.1"/>
    <property type="molecule type" value="Genomic_DNA"/>
</dbReference>
<keyword evidence="3" id="KW-0472">Membrane</keyword>
<evidence type="ECO:0000256" key="3">
    <source>
        <dbReference type="SAM" id="Phobius"/>
    </source>
</evidence>
<gene>
    <name evidence="4" type="ORF">MENT_LOCUS15009</name>
</gene>
<evidence type="ECO:0000256" key="1">
    <source>
        <dbReference type="SAM" id="Coils"/>
    </source>
</evidence>
<accession>A0A6V7UQ50</accession>
<dbReference type="Proteomes" id="UP000580250">
    <property type="component" value="Unassembled WGS sequence"/>
</dbReference>
<protein>
    <submittedName>
        <fullName evidence="4">Uncharacterized protein</fullName>
    </submittedName>
</protein>
<keyword evidence="1" id="KW-0175">Coiled coil</keyword>
<dbReference type="AlphaFoldDB" id="A0A6V7UQ50"/>
<reference evidence="4 5" key="1">
    <citation type="submission" date="2020-08" db="EMBL/GenBank/DDBJ databases">
        <authorList>
            <person name="Koutsovoulos G."/>
            <person name="Danchin GJ E."/>
        </authorList>
    </citation>
    <scope>NUCLEOTIDE SEQUENCE [LARGE SCALE GENOMIC DNA]</scope>
</reference>
<evidence type="ECO:0000313" key="5">
    <source>
        <dbReference type="Proteomes" id="UP000580250"/>
    </source>
</evidence>
<evidence type="ECO:0000256" key="2">
    <source>
        <dbReference type="SAM" id="MobiDB-lite"/>
    </source>
</evidence>
<name>A0A6V7UQ50_MELEN</name>
<feature type="coiled-coil region" evidence="1">
    <location>
        <begin position="739"/>
        <end position="770"/>
    </location>
</feature>
<feature type="compositionally biased region" description="Acidic residues" evidence="2">
    <location>
        <begin position="869"/>
        <end position="878"/>
    </location>
</feature>
<comment type="caution">
    <text evidence="4">The sequence shown here is derived from an EMBL/GenBank/DDBJ whole genome shotgun (WGS) entry which is preliminary data.</text>
</comment>
<sequence>MALDQNQSPVISSNKVSTVRHQVQQVRETPFVQTNIQPAQKIVVQERAPVPKVVKFTEPLPVRPKIMTLFTINKEIVKPEAGIEPDICPQAENPLINKKVNEKDETQIQGNNCVKENTSAVDNQITQLEDNRDSPTCENLNFSPDLAYHKFQIEKENIITEPVDLPYHKLQIEKDNRITRFELNKPAAQEQLIHSMVSAHIERPSVEVSVQPENQPSLSNCPVKEPVLLPEFVGLILCFRFPKFIATTDLKSAFLIVGLRQIDRECTKFQRGEYPRNLPLIEKTKVSHTVLPEKLFPKQVLDEKAHGAKKRLKKPKESTQGNLAGHGIALILFSLIFIINVSCDHKDQIVVCRKKQIVKRKKIPPDIPFKAFKSINKILINRNFTPIYFISIVSIITIIISLKLILLKKLAYFFPILFNFLRGGEGVRDPNHKVSPNPTRIFQKICLHKVIGDRPPEGDILLLNSEQSLVFSQSYGNKLGKSPNKIFELHKRKRQQFGRMCTPLIKTETKTFKWLGGGILLKDGPIISHPNNPPLSISAPIAQVPFILFLMKYFQYFLLAQRSLPPRLVARSSQPFPFVGIEPIFIKKHTLCLFSNPLRLFSVFPYPTTSFTSEQLERVYFEKLGNPDTIESFDVLNEWLDSGSDIVASTSESVLDSYEEQTAENTSKSENIVEIYRKPEQQQPLFNSILKPPLSPNDHQKSKQQVMEQPSQQYIYIGWETGKDNALGGNIEKRFQLYHEKLKEDNRAARLRAEDKKKREEKRNQRALLKAILECISKKSRERKSKVSLPLGPKPPTIPAAVLLSQVFVRAPMPSSSNQPIMVKSDLGLIAMIRVSLRPHLVSVSEKPHVQPVSLEMRDGIELNNGNQSEEEDNWKSR</sequence>
<feature type="transmembrane region" description="Helical" evidence="3">
    <location>
        <begin position="387"/>
        <end position="407"/>
    </location>
</feature>
<keyword evidence="3" id="KW-1133">Transmembrane helix</keyword>
<proteinExistence type="predicted"/>
<keyword evidence="3" id="KW-0812">Transmembrane</keyword>
<feature type="transmembrane region" description="Helical" evidence="3">
    <location>
        <begin position="323"/>
        <end position="343"/>
    </location>
</feature>